<reference evidence="4 5" key="1">
    <citation type="submission" date="2024-07" db="EMBL/GenBank/DDBJ databases">
        <title>Chromosome-level genome assembly of the water stick insect Ranatra chinensis (Heteroptera: Nepidae).</title>
        <authorList>
            <person name="Liu X."/>
        </authorList>
    </citation>
    <scope>NUCLEOTIDE SEQUENCE [LARGE SCALE GENOMIC DNA]</scope>
    <source>
        <strain evidence="4">Cailab_2021Rc</strain>
        <tissue evidence="4">Muscle</tissue>
    </source>
</reference>
<dbReference type="EMBL" id="JBFDAA010000020">
    <property type="protein sequence ID" value="KAL1115239.1"/>
    <property type="molecule type" value="Genomic_DNA"/>
</dbReference>
<dbReference type="SUPFAM" id="SSF63825">
    <property type="entry name" value="YWTD domain"/>
    <property type="match status" value="1"/>
</dbReference>
<feature type="repeat" description="LDL-receptor class B" evidence="3">
    <location>
        <begin position="1"/>
        <end position="42"/>
    </location>
</feature>
<protein>
    <submittedName>
        <fullName evidence="4">Uncharacterized protein</fullName>
    </submittedName>
</protein>
<dbReference type="SMART" id="SM00135">
    <property type="entry name" value="LY"/>
    <property type="match status" value="1"/>
</dbReference>
<evidence type="ECO:0000256" key="2">
    <source>
        <dbReference type="ARBA" id="ARBA00022737"/>
    </source>
</evidence>
<sequence length="120" mass="13493">MAWSEWGFSSRIAFASMDGSRQKTLVERGVVWPTGLAVDQPTGRLYWCDSKTRTIDSVSLISGSPERTRAHVYIGKMTSYIIVNKLFIFKIRGVDIPAELNDRIYSLTSHNPGGVRIIED</sequence>
<accession>A0ABD0XVE0</accession>
<proteinExistence type="predicted"/>
<evidence type="ECO:0000313" key="4">
    <source>
        <dbReference type="EMBL" id="KAL1115239.1"/>
    </source>
</evidence>
<evidence type="ECO:0000256" key="3">
    <source>
        <dbReference type="PROSITE-ProRule" id="PRU00461"/>
    </source>
</evidence>
<gene>
    <name evidence="4" type="ORF">AAG570_007270</name>
</gene>
<comment type="caution">
    <text evidence="4">The sequence shown here is derived from an EMBL/GenBank/DDBJ whole genome shotgun (WGS) entry which is preliminary data.</text>
</comment>
<dbReference type="InterPro" id="IPR000033">
    <property type="entry name" value="LDLR_classB_rpt"/>
</dbReference>
<evidence type="ECO:0000256" key="1">
    <source>
        <dbReference type="ARBA" id="ARBA00022536"/>
    </source>
</evidence>
<name>A0ABD0XVE0_9HEMI</name>
<dbReference type="Pfam" id="PF00058">
    <property type="entry name" value="Ldl_recept_b"/>
    <property type="match status" value="1"/>
</dbReference>
<dbReference type="InterPro" id="IPR011042">
    <property type="entry name" value="6-blade_b-propeller_TolB-like"/>
</dbReference>
<keyword evidence="5" id="KW-1185">Reference proteome</keyword>
<keyword evidence="1" id="KW-0245">EGF-like domain</keyword>
<keyword evidence="2" id="KW-0677">Repeat</keyword>
<dbReference type="Proteomes" id="UP001558652">
    <property type="component" value="Unassembled WGS sequence"/>
</dbReference>
<dbReference type="InterPro" id="IPR050778">
    <property type="entry name" value="Cueball_EGF_LRP_Nidogen"/>
</dbReference>
<dbReference type="PROSITE" id="PS51120">
    <property type="entry name" value="LDLRB"/>
    <property type="match status" value="1"/>
</dbReference>
<dbReference type="AlphaFoldDB" id="A0ABD0XVE0"/>
<organism evidence="4 5">
    <name type="scientific">Ranatra chinensis</name>
    <dbReference type="NCBI Taxonomy" id="642074"/>
    <lineage>
        <taxon>Eukaryota</taxon>
        <taxon>Metazoa</taxon>
        <taxon>Ecdysozoa</taxon>
        <taxon>Arthropoda</taxon>
        <taxon>Hexapoda</taxon>
        <taxon>Insecta</taxon>
        <taxon>Pterygota</taxon>
        <taxon>Neoptera</taxon>
        <taxon>Paraneoptera</taxon>
        <taxon>Hemiptera</taxon>
        <taxon>Heteroptera</taxon>
        <taxon>Panheteroptera</taxon>
        <taxon>Nepomorpha</taxon>
        <taxon>Nepidae</taxon>
        <taxon>Ranatrinae</taxon>
        <taxon>Ranatra</taxon>
    </lineage>
</organism>
<dbReference type="PANTHER" id="PTHR46513">
    <property type="entry name" value="VITELLOGENIN RECEPTOR-LIKE PROTEIN-RELATED-RELATED"/>
    <property type="match status" value="1"/>
</dbReference>
<evidence type="ECO:0000313" key="5">
    <source>
        <dbReference type="Proteomes" id="UP001558652"/>
    </source>
</evidence>
<dbReference type="Gene3D" id="2.120.10.30">
    <property type="entry name" value="TolB, C-terminal domain"/>
    <property type="match status" value="1"/>
</dbReference>